<dbReference type="PANTHER" id="PTHR45527:SF1">
    <property type="entry name" value="FATTY ACID SYNTHASE"/>
    <property type="match status" value="1"/>
</dbReference>
<dbReference type="PROSITE" id="PS50075">
    <property type="entry name" value="CARRIER"/>
    <property type="match status" value="1"/>
</dbReference>
<dbReference type="AlphaFoldDB" id="A0A366YJ26"/>
<feature type="domain" description="Carrier" evidence="2">
    <location>
        <begin position="120"/>
        <end position="195"/>
    </location>
</feature>
<evidence type="ECO:0000313" key="6">
    <source>
        <dbReference type="Proteomes" id="UP000291778"/>
    </source>
</evidence>
<dbReference type="Proteomes" id="UP000291778">
    <property type="component" value="Unassembled WGS sequence"/>
</dbReference>
<accession>A0A366YJ26</accession>
<feature type="region of interest" description="Disordered" evidence="1">
    <location>
        <begin position="199"/>
        <end position="226"/>
    </location>
</feature>
<dbReference type="EMBL" id="SERV01000042">
    <property type="protein sequence ID" value="RYL76340.1"/>
    <property type="molecule type" value="Genomic_DNA"/>
</dbReference>
<dbReference type="EMBL" id="SCJN01000312">
    <property type="protein sequence ID" value="RXD08977.1"/>
    <property type="molecule type" value="Genomic_DNA"/>
</dbReference>
<protein>
    <submittedName>
        <fullName evidence="4">Phosphopantetheine attachment site</fullName>
    </submittedName>
</protein>
<evidence type="ECO:0000313" key="5">
    <source>
        <dbReference type="Proteomes" id="UP000288730"/>
    </source>
</evidence>
<dbReference type="Pfam" id="PF00550">
    <property type="entry name" value="PP-binding"/>
    <property type="match status" value="1"/>
</dbReference>
<name>A0A366YJ26_ECOLX</name>
<dbReference type="InterPro" id="IPR009081">
    <property type="entry name" value="PP-bd_ACP"/>
</dbReference>
<dbReference type="Gene3D" id="3.30.300.30">
    <property type="match status" value="1"/>
</dbReference>
<dbReference type="Gene3D" id="1.10.1200.10">
    <property type="entry name" value="ACP-like"/>
    <property type="match status" value="1"/>
</dbReference>
<comment type="caution">
    <text evidence="4">The sequence shown here is derived from an EMBL/GenBank/DDBJ whole genome shotgun (WGS) entry which is preliminary data.</text>
</comment>
<dbReference type="SUPFAM" id="SSF47336">
    <property type="entry name" value="ACP-like"/>
    <property type="match status" value="1"/>
</dbReference>
<dbReference type="GO" id="GO:0044550">
    <property type="term" value="P:secondary metabolite biosynthetic process"/>
    <property type="evidence" value="ECO:0007669"/>
    <property type="project" value="TreeGrafter"/>
</dbReference>
<evidence type="ECO:0000313" key="4">
    <source>
        <dbReference type="EMBL" id="RYL76340.1"/>
    </source>
</evidence>
<dbReference type="SUPFAM" id="SSF56801">
    <property type="entry name" value="Acetyl-CoA synthetase-like"/>
    <property type="match status" value="1"/>
</dbReference>
<dbReference type="Proteomes" id="UP000288730">
    <property type="component" value="Unassembled WGS sequence"/>
</dbReference>
<reference evidence="4 6" key="2">
    <citation type="submission" date="2019-02" db="EMBL/GenBank/DDBJ databases">
        <authorList>
            <person name="Slukin P."/>
            <person name="Fursova N."/>
            <person name="Ermolenko Z."/>
            <person name="Mayskaya N."/>
            <person name="Kislichkina A."/>
            <person name="Mukhina T."/>
            <person name="Sizova A."/>
            <person name="Bogun A."/>
        </authorList>
    </citation>
    <scope>NUCLEOTIDE SEQUENCE [LARGE SCALE GENOMIC DNA]</scope>
    <source>
        <strain evidence="4">SCPM-O-B-8431</strain>
        <strain evidence="6">SCPM-O-B-8431(U15)</strain>
    </source>
</reference>
<evidence type="ECO:0000259" key="2">
    <source>
        <dbReference type="PROSITE" id="PS50075"/>
    </source>
</evidence>
<dbReference type="GO" id="GO:0031177">
    <property type="term" value="F:phosphopantetheine binding"/>
    <property type="evidence" value="ECO:0007669"/>
    <property type="project" value="TreeGrafter"/>
</dbReference>
<gene>
    <name evidence="3" type="ORF">EPS76_24070</name>
    <name evidence="4" type="ORF">EWK56_26705</name>
</gene>
<dbReference type="InterPro" id="IPR045851">
    <property type="entry name" value="AMP-bd_C_sf"/>
</dbReference>
<dbReference type="InterPro" id="IPR036736">
    <property type="entry name" value="ACP-like_sf"/>
</dbReference>
<dbReference type="GO" id="GO:0043041">
    <property type="term" value="P:amino acid activation for nonribosomal peptide biosynthetic process"/>
    <property type="evidence" value="ECO:0007669"/>
    <property type="project" value="TreeGrafter"/>
</dbReference>
<proteinExistence type="predicted"/>
<dbReference type="GO" id="GO:0005737">
    <property type="term" value="C:cytoplasm"/>
    <property type="evidence" value="ECO:0007669"/>
    <property type="project" value="TreeGrafter"/>
</dbReference>
<dbReference type="PANTHER" id="PTHR45527">
    <property type="entry name" value="NONRIBOSOMAL PEPTIDE SYNTHETASE"/>
    <property type="match status" value="1"/>
</dbReference>
<evidence type="ECO:0000313" key="3">
    <source>
        <dbReference type="EMBL" id="RXD08977.1"/>
    </source>
</evidence>
<organism evidence="4 6">
    <name type="scientific">Escherichia coli</name>
    <dbReference type="NCBI Taxonomy" id="562"/>
    <lineage>
        <taxon>Bacteria</taxon>
        <taxon>Pseudomonadati</taxon>
        <taxon>Pseudomonadota</taxon>
        <taxon>Gammaproteobacteria</taxon>
        <taxon>Enterobacterales</taxon>
        <taxon>Enterobacteriaceae</taxon>
        <taxon>Escherichia</taxon>
    </lineage>
</organism>
<evidence type="ECO:0000256" key="1">
    <source>
        <dbReference type="SAM" id="MobiDB-lite"/>
    </source>
</evidence>
<sequence>MGRNDTQVKVNGYRIELGEVKSHLEQLDSVGSAAVVCHQGQLYAFITAAENLHPDDTDALLARVRAQLAVQLPYYLLPQHFFLLKVLPMTGNGKIDQAAMVQEVIQRMSQSTSQKSRALAHASPYEQQVAALWCEVLQREQIGLNDNFFEAGGGSIQIVLLHRRIEEIFKVTVPIAELFRLTTVKRIAGYLQAMQDNARAVNQTQQRDASRSRAQQRLVRRHQRQR</sequence>
<reference evidence="3 5" key="1">
    <citation type="submission" date="2019-01" db="EMBL/GenBank/DDBJ databases">
        <title>Genomic analysis of febrile catheter-associated UTI E. coli isolates.</title>
        <authorList>
            <person name="Potter R."/>
            <person name="Zou Z."/>
            <person name="Henderson J."/>
            <person name="Dantas G."/>
        </authorList>
    </citation>
    <scope>NUCLEOTIDE SEQUENCE [LARGE SCALE GENOMIC DNA]</scope>
    <source>
        <strain evidence="3 5">29_CAASB</strain>
    </source>
</reference>